<evidence type="ECO:0000256" key="2">
    <source>
        <dbReference type="ARBA" id="ARBA00010904"/>
    </source>
</evidence>
<evidence type="ECO:0000256" key="5">
    <source>
        <dbReference type="ARBA" id="ARBA00023128"/>
    </source>
</evidence>
<dbReference type="PANTHER" id="PTHR14564">
    <property type="entry name" value="MICOS COMPLEX SUBUNIT MIC26 / MIC27 FAMILY MEMBER"/>
    <property type="match status" value="1"/>
</dbReference>
<dbReference type="InterPro" id="IPR019166">
    <property type="entry name" value="MIC26/MIC27"/>
</dbReference>
<organism evidence="8 9">
    <name type="scientific">Trichomalopsis sarcophagae</name>
    <dbReference type="NCBI Taxonomy" id="543379"/>
    <lineage>
        <taxon>Eukaryota</taxon>
        <taxon>Metazoa</taxon>
        <taxon>Ecdysozoa</taxon>
        <taxon>Arthropoda</taxon>
        <taxon>Hexapoda</taxon>
        <taxon>Insecta</taxon>
        <taxon>Pterygota</taxon>
        <taxon>Neoptera</taxon>
        <taxon>Endopterygota</taxon>
        <taxon>Hymenoptera</taxon>
        <taxon>Apocrita</taxon>
        <taxon>Proctotrupomorpha</taxon>
        <taxon>Chalcidoidea</taxon>
        <taxon>Pteromalidae</taxon>
        <taxon>Pteromalinae</taxon>
        <taxon>Trichomalopsis</taxon>
    </lineage>
</organism>
<gene>
    <name evidence="8" type="ORF">TSAR_002879</name>
</gene>
<keyword evidence="3" id="KW-0812">Transmembrane</keyword>
<comment type="function">
    <text evidence="7">Component of the MICOS complex, a large protein complex of the mitochondrial inner membrane that plays crucial roles in the maintenance of crista junctions, inner membrane architecture, and formation of contact sites to the outer membrane.</text>
</comment>
<keyword evidence="9" id="KW-1185">Reference proteome</keyword>
<dbReference type="GO" id="GO:0042407">
    <property type="term" value="P:cristae formation"/>
    <property type="evidence" value="ECO:0007669"/>
    <property type="project" value="InterPro"/>
</dbReference>
<protein>
    <recommendedName>
        <fullName evidence="7">MICOS complex subunit</fullName>
    </recommendedName>
</protein>
<dbReference type="STRING" id="543379.A0A232FCD4"/>
<keyword evidence="6" id="KW-0472">Membrane</keyword>
<dbReference type="EMBL" id="NNAY01000443">
    <property type="protein sequence ID" value="OXU28345.1"/>
    <property type="molecule type" value="Genomic_DNA"/>
</dbReference>
<dbReference type="Pfam" id="PF09769">
    <property type="entry name" value="ApoO"/>
    <property type="match status" value="1"/>
</dbReference>
<comment type="caution">
    <text evidence="8">The sequence shown here is derived from an EMBL/GenBank/DDBJ whole genome shotgun (WGS) entry which is preliminary data.</text>
</comment>
<keyword evidence="4" id="KW-1133">Transmembrane helix</keyword>
<evidence type="ECO:0000313" key="8">
    <source>
        <dbReference type="EMBL" id="OXU28345.1"/>
    </source>
</evidence>
<comment type="similarity">
    <text evidence="2">Belongs to the apolipoprotein O/MICOS complex subunit Mic27 family.</text>
</comment>
<evidence type="ECO:0000256" key="3">
    <source>
        <dbReference type="ARBA" id="ARBA00022692"/>
    </source>
</evidence>
<dbReference type="AlphaFoldDB" id="A0A232FCD4"/>
<proteinExistence type="inferred from homology"/>
<comment type="subunit">
    <text evidence="7">Component of the mitochondrial contact site and cristae organizing system (MICOS) complex.</text>
</comment>
<dbReference type="InterPro" id="IPR033182">
    <property type="entry name" value="MIC26/MIC27_animal"/>
</dbReference>
<comment type="subcellular location">
    <subcellularLocation>
        <location evidence="7">Mitochondrion inner membrane</location>
    </subcellularLocation>
    <subcellularLocation>
        <location evidence="1">Mitochondrion membrane</location>
    </subcellularLocation>
</comment>
<evidence type="ECO:0000256" key="1">
    <source>
        <dbReference type="ARBA" id="ARBA00004325"/>
    </source>
</evidence>
<sequence length="360" mass="39559">MRDLVHKFLDLTIGNLFGKDITCREPIHRCDAYQPGFLVEFGRTGIKLFKKFLMPCGICAAVPVIKSKDEPTSVNNEQKKLLKLGNLHGILEQGFGTVRKSVQDVLKQFTGYTDVVTNTIDTGVAHSQVTLDYLREETNVLPRIGAVGVGGLSGLILGLRGGKLKKLVYSSTGALVVASICYPKQAQEGMTLAKHYINIGYNFVYGVKPGDANQLEISWPELPKIPSTLSEVADLAGSAAGSAFSAVGTLVGKASEAFHEFSEFILYAMAQFSKNHYILESETDTKNDTVAQEITFVRDDLDDTKAVEIVDSTAFEEKFKNNTKRNPSLRMKTTSLRRAKKLTVIEEPSPSRSNNPVQLY</sequence>
<dbReference type="Proteomes" id="UP000215335">
    <property type="component" value="Unassembled WGS sequence"/>
</dbReference>
<name>A0A232FCD4_9HYME</name>
<evidence type="ECO:0000256" key="7">
    <source>
        <dbReference type="RuleBase" id="RU363021"/>
    </source>
</evidence>
<reference evidence="8 9" key="1">
    <citation type="journal article" date="2017" name="Curr. Biol.">
        <title>The Evolution of Venom by Co-option of Single-Copy Genes.</title>
        <authorList>
            <person name="Martinson E.O."/>
            <person name="Mrinalini"/>
            <person name="Kelkar Y.D."/>
            <person name="Chang C.H."/>
            <person name="Werren J.H."/>
        </authorList>
    </citation>
    <scope>NUCLEOTIDE SEQUENCE [LARGE SCALE GENOMIC DNA]</scope>
    <source>
        <strain evidence="8 9">Alberta</strain>
        <tissue evidence="8">Whole body</tissue>
    </source>
</reference>
<keyword evidence="7" id="KW-0999">Mitochondrion inner membrane</keyword>
<evidence type="ECO:0000256" key="6">
    <source>
        <dbReference type="ARBA" id="ARBA00023136"/>
    </source>
</evidence>
<dbReference type="GO" id="GO:0061617">
    <property type="term" value="C:MICOS complex"/>
    <property type="evidence" value="ECO:0007669"/>
    <property type="project" value="UniProtKB-UniRule"/>
</dbReference>
<dbReference type="OrthoDB" id="5973346at2759"/>
<evidence type="ECO:0000256" key="4">
    <source>
        <dbReference type="ARBA" id="ARBA00022989"/>
    </source>
</evidence>
<accession>A0A232FCD4</accession>
<keyword evidence="5 7" id="KW-0496">Mitochondrion</keyword>
<evidence type="ECO:0000313" key="9">
    <source>
        <dbReference type="Proteomes" id="UP000215335"/>
    </source>
</evidence>